<dbReference type="Proteomes" id="UP000000542">
    <property type="component" value="Chromosome 32"/>
</dbReference>
<dbReference type="KEGG" id="lma:LMJF_32_3340"/>
<dbReference type="VEuPathDB" id="TriTrypDB:LMJSD75_320041600"/>
<proteinExistence type="predicted"/>
<evidence type="ECO:0000256" key="1">
    <source>
        <dbReference type="SAM" id="MobiDB-lite"/>
    </source>
</evidence>
<gene>
    <name evidence="2" type="ORF">LMJF_32_3340</name>
</gene>
<dbReference type="VEuPathDB" id="TriTrypDB:LmjF.32.3340"/>
<feature type="region of interest" description="Disordered" evidence="1">
    <location>
        <begin position="863"/>
        <end position="898"/>
    </location>
</feature>
<dbReference type="EMBL" id="FR796428">
    <property type="protein sequence ID" value="CAJ08865.1"/>
    <property type="molecule type" value="Genomic_DNA"/>
</dbReference>
<dbReference type="InParanoid" id="Q4Q4T8"/>
<dbReference type="VEuPathDB" id="TriTrypDB:LMJLV39_320041600"/>
<dbReference type="OMA" id="WGSQKRW"/>
<protein>
    <submittedName>
        <fullName evidence="2">Uncharacterized protein</fullName>
    </submittedName>
</protein>
<organism evidence="2 3">
    <name type="scientific">Leishmania major</name>
    <dbReference type="NCBI Taxonomy" id="5664"/>
    <lineage>
        <taxon>Eukaryota</taxon>
        <taxon>Discoba</taxon>
        <taxon>Euglenozoa</taxon>
        <taxon>Kinetoplastea</taxon>
        <taxon>Metakinetoplastina</taxon>
        <taxon>Trypanosomatida</taxon>
        <taxon>Trypanosomatidae</taxon>
        <taxon>Leishmaniinae</taxon>
        <taxon>Leishmania</taxon>
    </lineage>
</organism>
<evidence type="ECO:0000313" key="3">
    <source>
        <dbReference type="Proteomes" id="UP000000542"/>
    </source>
</evidence>
<keyword evidence="3" id="KW-1185">Reference proteome</keyword>
<dbReference type="eggNOG" id="ENOG502RTBH">
    <property type="taxonomic scope" value="Eukaryota"/>
</dbReference>
<evidence type="ECO:0000313" key="2">
    <source>
        <dbReference type="EMBL" id="CAJ08865.1"/>
    </source>
</evidence>
<reference evidence="2 3" key="1">
    <citation type="journal article" date="2005" name="Science">
        <title>The genome of the kinetoplastid parasite, Leishmania major.</title>
        <authorList>
            <person name="Ivens A.C."/>
            <person name="Peacock C.S."/>
            <person name="Worthey E.A."/>
            <person name="Murphy L."/>
            <person name="Aggarwal G."/>
            <person name="Berriman M."/>
            <person name="Sisk E."/>
            <person name="Rajandream M.A."/>
            <person name="Adlem E."/>
            <person name="Aert R."/>
            <person name="Anupama A."/>
            <person name="Apostolou Z."/>
            <person name="Attipoe P."/>
            <person name="Bason N."/>
            <person name="Bauser C."/>
            <person name="Beck A."/>
            <person name="Beverley S.M."/>
            <person name="Bianchettin G."/>
            <person name="Borzym K."/>
            <person name="Bothe G."/>
            <person name="Bruschi C.V."/>
            <person name="Collins M."/>
            <person name="Cadag E."/>
            <person name="Ciarloni L."/>
            <person name="Clayton C."/>
            <person name="Coulson R.M."/>
            <person name="Cronin A."/>
            <person name="Cruz A.K."/>
            <person name="Davies R.M."/>
            <person name="De Gaudenzi J."/>
            <person name="Dobson D.E."/>
            <person name="Duesterhoeft A."/>
            <person name="Fazelina G."/>
            <person name="Fosker N."/>
            <person name="Frasch A.C."/>
            <person name="Fraser A."/>
            <person name="Fuchs M."/>
            <person name="Gabel C."/>
            <person name="Goble A."/>
            <person name="Goffeau A."/>
            <person name="Harris D."/>
            <person name="Hertz-Fowler C."/>
            <person name="Hilbert H."/>
            <person name="Horn D."/>
            <person name="Huang Y."/>
            <person name="Klages S."/>
            <person name="Knights A."/>
            <person name="Kube M."/>
            <person name="Larke N."/>
            <person name="Litvin L."/>
            <person name="Lord A."/>
            <person name="Louie T."/>
            <person name="Marra M."/>
            <person name="Masuy D."/>
            <person name="Matthews K."/>
            <person name="Michaeli S."/>
            <person name="Mottram J.C."/>
            <person name="Muller-Auer S."/>
            <person name="Munden H."/>
            <person name="Nelson S."/>
            <person name="Norbertczak H."/>
            <person name="Oliver K."/>
            <person name="O'neil S."/>
            <person name="Pentony M."/>
            <person name="Pohl T.M."/>
            <person name="Price C."/>
            <person name="Purnelle B."/>
            <person name="Quail M.A."/>
            <person name="Rabbinowitsch E."/>
            <person name="Reinhardt R."/>
            <person name="Rieger M."/>
            <person name="Rinta J."/>
            <person name="Robben J."/>
            <person name="Robertson L."/>
            <person name="Ruiz J.C."/>
            <person name="Rutter S."/>
            <person name="Saunders D."/>
            <person name="Schafer M."/>
            <person name="Schein J."/>
            <person name="Schwartz D.C."/>
            <person name="Seeger K."/>
            <person name="Seyler A."/>
            <person name="Sharp S."/>
            <person name="Shin H."/>
            <person name="Sivam D."/>
            <person name="Squares R."/>
            <person name="Squares S."/>
            <person name="Tosato V."/>
            <person name="Vogt C."/>
            <person name="Volckaert G."/>
            <person name="Wambutt R."/>
            <person name="Warren T."/>
            <person name="Wedler H."/>
            <person name="Woodward J."/>
            <person name="Zhou S."/>
            <person name="Zimmermann W."/>
            <person name="Smith D.F."/>
            <person name="Blackwell J.M."/>
            <person name="Stuart K.D."/>
            <person name="Barrell B."/>
            <person name="Myler P.J."/>
        </authorList>
    </citation>
    <scope>NUCLEOTIDE SEQUENCE [LARGE SCALE GENOMIC DNA]</scope>
    <source>
        <strain evidence="3">MHOM/IL/81/Friedlin</strain>
    </source>
</reference>
<reference evidence="2 3" key="2">
    <citation type="journal article" date="2011" name="Genome Res.">
        <title>Chromosome and gene copy number variation allow major structural change between species and strains of Leishmania.</title>
        <authorList>
            <person name="Rogers M.B."/>
            <person name="Hilley J.D."/>
            <person name="Dickens N.J."/>
            <person name="Wilkes J."/>
            <person name="Bates P.A."/>
            <person name="Depledge D.P."/>
            <person name="Harris D."/>
            <person name="Her Y."/>
            <person name="Herzyk P."/>
            <person name="Imamura H."/>
            <person name="Otto T.D."/>
            <person name="Sanders M."/>
            <person name="Seeger K."/>
            <person name="Dujardin J.C."/>
            <person name="Berriman M."/>
            <person name="Smith D.F."/>
            <person name="Hertz-Fowler C."/>
            <person name="Mottram J.C."/>
        </authorList>
    </citation>
    <scope>NUCLEOTIDE SEQUENCE [LARGE SCALE GENOMIC DNA]</scope>
    <source>
        <strain evidence="3">MHOM/IL/81/Friedlin</strain>
    </source>
</reference>
<dbReference type="HOGENOM" id="CLU_281675_0_0_1"/>
<feature type="region of interest" description="Disordered" evidence="1">
    <location>
        <begin position="1074"/>
        <end position="1112"/>
    </location>
</feature>
<accession>Q4Q4T8</accession>
<dbReference type="GeneID" id="5656458"/>
<name>Q4Q4T8_LEIMA</name>
<sequence>MLNKVIQDIYHLRRVHAVLPDAVLGDTLKNKLLRLSLQPSLQELKHRAQQACVSAHEDNQLCSLPSGSRWGHGGGTLSYSPYTINPSALCNLLDSLAYFHLGSSAVAKEAVQLVQLSAPSMSVPQLCTTLAACCALGAQTDITATAMPLLRTALNSYTGPSSSGDDGAAAASSAAGSHKSNEAPLLFSQGNIVLLLMEALQRAGVEDVQVWHLLAEHCLRYLDSFDGRQLCNVIEALCAEGIDDYPDFFVAAERHITSQPSNYLSPDQLQRVVHCYEDLHQPVVSLLALVNATPLHGEDVERSISAAAAVVAFSSSSGIDGGGKGSLCASGASGTARVATLHPSLEAFEGAAITAVASADAQGVLDLLQKCEQRRVMTARAMDAILERLLALYYPELRRGAACAAAAKGTESASHTVGVTDAAAPPPQRRHAPLELHHLSQALVAAFEFNDAALFAQQLPTAASTGDGDKTATVPAKPAAVTALLNALAGELTRWYHHRVLQLVRYALRLLPAPSQPHTFYCAVLDHLRRSNDLSSHEGPPQLRSLIDALLALRAYGGEAILVQYMPAITVAVQNTPRSTQLELTALLANLPCAKEELIPGVYRQWGSQKRWLRTITEEEVGWALQIMSRSGGLRDSQILHAVLEYVQAHRAQLPPQRVVEYLHQLARLGMRDLEFFTQTAEQLMRRAVESAPSVALAARGVAAQPVSASSSTSQMMVRHQQWQVTTVHDLCLLLFTFTFVLRDSIRVTQQIISRLKMCASSAAPRDISLALYSFVKLRVAHNDEVTEQLCERACATLAEFRAAELASMWSSLRCLRHPHGKLRQRTLDLLGSSTADVCPNWRFADNDCISLGSALLLTEAPPSTTDQPLVPPQAHEDSTAAGGADEGEAAALPGPSAPARRGLGAAVPLPPVFERHFVEVCQRLLPAATGQRLYLILCSLSACPTSLSVPVELWEKMLTTVDTHAESLSTGTLGELVGTAQLEVLAALRRLRACVADPVALATVEVALEAMSRPSAAKKGAADTAGPGGWVAPYCPPRLWSTLRPQWRELTCSAAVLTRSDLMEVVVDIKGGGDSPEAAAEPKAGRRSAGASAKRSTVRKGRSVKDAVHLV</sequence>
<dbReference type="VEuPathDB" id="TriTrypDB:LMJFC_320045400"/>
<dbReference type="RefSeq" id="XP_001685660.1">
    <property type="nucleotide sequence ID" value="XM_001685608.1"/>
</dbReference>
<dbReference type="AlphaFoldDB" id="Q4Q4T8"/>